<proteinExistence type="predicted"/>
<evidence type="ECO:0000256" key="1">
    <source>
        <dbReference type="SAM" id="Coils"/>
    </source>
</evidence>
<keyword evidence="1" id="KW-0175">Coiled coil</keyword>
<dbReference type="Proteomes" id="UP001620626">
    <property type="component" value="Unassembled WGS sequence"/>
</dbReference>
<dbReference type="EMBL" id="JBICBT010001289">
    <property type="protein sequence ID" value="KAL3075013.1"/>
    <property type="molecule type" value="Genomic_DNA"/>
</dbReference>
<protein>
    <submittedName>
        <fullName evidence="2">Uncharacterized protein</fullName>
    </submittedName>
</protein>
<organism evidence="2 3">
    <name type="scientific">Heterodera trifolii</name>
    <dbReference type="NCBI Taxonomy" id="157864"/>
    <lineage>
        <taxon>Eukaryota</taxon>
        <taxon>Metazoa</taxon>
        <taxon>Ecdysozoa</taxon>
        <taxon>Nematoda</taxon>
        <taxon>Chromadorea</taxon>
        <taxon>Rhabditida</taxon>
        <taxon>Tylenchina</taxon>
        <taxon>Tylenchomorpha</taxon>
        <taxon>Tylenchoidea</taxon>
        <taxon>Heteroderidae</taxon>
        <taxon>Heteroderinae</taxon>
        <taxon>Heterodera</taxon>
    </lineage>
</organism>
<evidence type="ECO:0000313" key="3">
    <source>
        <dbReference type="Proteomes" id="UP001620626"/>
    </source>
</evidence>
<name>A0ABD2I7B4_9BILA</name>
<comment type="caution">
    <text evidence="2">The sequence shown here is derived from an EMBL/GenBank/DDBJ whole genome shotgun (WGS) entry which is preliminary data.</text>
</comment>
<sequence>MPHRRAGEAMNDLGVARTVTGGVRVARPAAADHQTMRRALVVVPRGVGRPAAAKAKRKGGATRRHPLGTPFGALPCYKSGAFIQRSHTQCTPPKQPKQQPWKMLFFPIATVLLGVFVGSLQGKPTEQNAEIKPAAPLEATRNEIKDTPQRTENKEISRSEINEIKEIPRNEFKTAPITESRERPFIKSEIIRDISSAMNFLNEQIREYSERTKERQEEFKGIIEARNKLETAIKPLHGVMESDMASSSLETSMTNSANIARQALEELPVKQVRQMEQIAEEGKSKTVEEQERALREYAEKNGESVKKAVDQVFVAKDRADIALETYLRSHADTFSQEARKANDQMLFVMKDKKLSSEEKVRKLEEWANTLPENVRGELRVRDLRELKQLVHLYNGLTPVLHQGIQGGI</sequence>
<feature type="coiled-coil region" evidence="1">
    <location>
        <begin position="191"/>
        <end position="218"/>
    </location>
</feature>
<gene>
    <name evidence="2" type="ORF">niasHT_038948</name>
</gene>
<reference evidence="2 3" key="1">
    <citation type="submission" date="2024-10" db="EMBL/GenBank/DDBJ databases">
        <authorList>
            <person name="Kim D."/>
        </authorList>
    </citation>
    <scope>NUCLEOTIDE SEQUENCE [LARGE SCALE GENOMIC DNA]</scope>
    <source>
        <strain evidence="2">BH-2024</strain>
    </source>
</reference>
<evidence type="ECO:0000313" key="2">
    <source>
        <dbReference type="EMBL" id="KAL3075013.1"/>
    </source>
</evidence>
<keyword evidence="3" id="KW-1185">Reference proteome</keyword>
<accession>A0ABD2I7B4</accession>
<dbReference type="AlphaFoldDB" id="A0ABD2I7B4"/>